<dbReference type="PANTHER" id="PTHR33416:SF20">
    <property type="entry name" value="NUCLEAR PORE COMPLEX PROTEIN NUP1"/>
    <property type="match status" value="1"/>
</dbReference>
<feature type="compositionally biased region" description="Polar residues" evidence="1">
    <location>
        <begin position="624"/>
        <end position="651"/>
    </location>
</feature>
<evidence type="ECO:0000313" key="2">
    <source>
        <dbReference type="EMBL" id="CAJ1968001.1"/>
    </source>
</evidence>
<feature type="compositionally biased region" description="Polar residues" evidence="1">
    <location>
        <begin position="714"/>
        <end position="732"/>
    </location>
</feature>
<name>A0AA86T9H2_9FABA</name>
<proteinExistence type="predicted"/>
<feature type="region of interest" description="Disordered" evidence="1">
    <location>
        <begin position="1101"/>
        <end position="1126"/>
    </location>
</feature>
<feature type="compositionally biased region" description="Low complexity" evidence="1">
    <location>
        <begin position="1107"/>
        <end position="1126"/>
    </location>
</feature>
<feature type="region of interest" description="Disordered" evidence="1">
    <location>
        <begin position="932"/>
        <end position="956"/>
    </location>
</feature>
<gene>
    <name evidence="2" type="ORF">AYBTSS11_LOCUS21481</name>
</gene>
<dbReference type="PANTHER" id="PTHR33416">
    <property type="entry name" value="NUCLEAR PORE COMPLEX PROTEIN NUP1"/>
    <property type="match status" value="1"/>
</dbReference>
<dbReference type="GO" id="GO:0005635">
    <property type="term" value="C:nuclear envelope"/>
    <property type="evidence" value="ECO:0007669"/>
    <property type="project" value="TreeGrafter"/>
</dbReference>
<evidence type="ECO:0000256" key="1">
    <source>
        <dbReference type="SAM" id="MobiDB-lite"/>
    </source>
</evidence>
<dbReference type="Proteomes" id="UP001189624">
    <property type="component" value="Chromosome 7"/>
</dbReference>
<sequence length="1349" mass="141181">MAPAREENPYEGGGGGFGKFRKRPFRKTQTTPYDRPPTALRNPNRNNGWFSKLVDPAQRLIASSAHKLFGSVFRKRLPAPPPPPPQQQQGKRFYPRGEWELGVLSAQEARGMGWAMLNNAGREAVQEVRDHSQETTLIVANESSGKQLVVGETSVRVNCSDGDEITELEKLLKQKTFTRSEIEHLTEIMRSRTVGSSVGEERKNTEVILSDQILPHEQKEEYPKTPALENVMENCLVSTPYDAKVTSTVSVDDVASPAELAKAYMGSRSSKLSPSMLGMRSSLREDSLLKSQHFAQKSPVMSIVPRVTILSRVHENGFVTPKSRGRSAIYNMARTPYARVHPGSMPKDTRVAVEGEPSSSSAQHVTNHDMISGSKQGLLKRRSSVLDNDIGSFGPIRRIRHKSNLLPSKSLTLSHLGNPLSIDRSGVGVDAAQQHLSSMQKAHMLSEARHMHTKLSAETVDDTMPSTSIPPLPSKSSEMASKILQQLDKLVSPKEKSPTKLSSSMLRGQALRSMETVDSSKFLDNIRNNELDGTHGNLSAGSQRLKSKIDETENGSSKLVSPTDAMVPLDANAEVPRKQDISILKSGDSSGAKPVYHPPQKRRAFHMSAPEDCLELDDDANPNGAVSPSSTLGKETTVSNALADKTTSSIETAVPEKPPGSSVLMPSKSFTIDGKPDVRTAGGSIVEEKVDVSTFTTSSVSDPIFKTTAGAITAASNTSLGPNKSTTPNGSVSNSTLFNFGSKVVPSTELTASVTPSKDSTKPSPLFGLGKVASPKESGADAPLVNSGFNKNVDKVPQVPFTFSSSGGESTVFKFGSSSDSKPRSLMSSTTVAGAVDSMPKAHDLDNAGAKTNTFTGFSAQSSEPAVSSAHMPSFTPPTNIFTFGHSSNLNVGAAASSPSPFSPVVTSNFADQNIFSSSSVAASNNSSISATVTSTSTDKTNSTPAVVDASNSNSSIQVASSSPTTSFFKFGSTPLPTTSLPVSSSGSEPLENTSSIFGSSSAALGSTASGIIGFNSSASTTGSSQSLGSVIGTTSGSVPVTLASSFTSGFATSSESQPGAFGSSASAPLFGLTANTGFASGSSTFPSNSATNIFNVGTTSGQSTPAASSEANPVSSSSGTSSTGFGLTSWQPNKSLFGSSFISSSSPSSGFSFGSSFSSSSSSTPGFSFGSSTSTVTSTSSPMMFASSAVASTPQFSFTSATATTNTQPAFISSSPVFSFGSAPVNNDQMNMEDSMAEDTVQATPPATPVFGQQPAPLQSNFAFGASTPAGANPFQFASQQNIAPQNPSPFQASGSLEFNAGGSFSLGTGGGDKSGRKFVKVKHRQRKNCGVNPIQVWHMGELLKIIE</sequence>
<protein>
    <recommendedName>
        <fullName evidence="4">Nuclear pore complex protein NUP1-like</fullName>
    </recommendedName>
</protein>
<dbReference type="EMBL" id="OY731404">
    <property type="protein sequence ID" value="CAJ1968001.1"/>
    <property type="molecule type" value="Genomic_DNA"/>
</dbReference>
<dbReference type="GO" id="GO:0071763">
    <property type="term" value="P:nuclear membrane organization"/>
    <property type="evidence" value="ECO:0007669"/>
    <property type="project" value="TreeGrafter"/>
</dbReference>
<evidence type="ECO:0008006" key="4">
    <source>
        <dbReference type="Google" id="ProtNLM"/>
    </source>
</evidence>
<reference evidence="2" key="1">
    <citation type="submission" date="2023-10" db="EMBL/GenBank/DDBJ databases">
        <authorList>
            <person name="Domelevo Entfellner J.-B."/>
        </authorList>
    </citation>
    <scope>NUCLEOTIDE SEQUENCE</scope>
</reference>
<feature type="region of interest" description="Disordered" evidence="1">
    <location>
        <begin position="1"/>
        <end position="48"/>
    </location>
</feature>
<organism evidence="2 3">
    <name type="scientific">Sphenostylis stenocarpa</name>
    <dbReference type="NCBI Taxonomy" id="92480"/>
    <lineage>
        <taxon>Eukaryota</taxon>
        <taxon>Viridiplantae</taxon>
        <taxon>Streptophyta</taxon>
        <taxon>Embryophyta</taxon>
        <taxon>Tracheophyta</taxon>
        <taxon>Spermatophyta</taxon>
        <taxon>Magnoliopsida</taxon>
        <taxon>eudicotyledons</taxon>
        <taxon>Gunneridae</taxon>
        <taxon>Pentapetalae</taxon>
        <taxon>rosids</taxon>
        <taxon>fabids</taxon>
        <taxon>Fabales</taxon>
        <taxon>Fabaceae</taxon>
        <taxon>Papilionoideae</taxon>
        <taxon>50 kb inversion clade</taxon>
        <taxon>NPAAA clade</taxon>
        <taxon>indigoferoid/millettioid clade</taxon>
        <taxon>Phaseoleae</taxon>
        <taxon>Sphenostylis</taxon>
    </lineage>
</organism>
<dbReference type="GO" id="GO:0016973">
    <property type="term" value="P:poly(A)+ mRNA export from nucleus"/>
    <property type="evidence" value="ECO:0007669"/>
    <property type="project" value="TreeGrafter"/>
</dbReference>
<accession>A0AA86T9H2</accession>
<feature type="region of interest" description="Disordered" evidence="1">
    <location>
        <begin position="613"/>
        <end position="678"/>
    </location>
</feature>
<feature type="region of interest" description="Disordered" evidence="1">
    <location>
        <begin position="528"/>
        <end position="563"/>
    </location>
</feature>
<keyword evidence="3" id="KW-1185">Reference proteome</keyword>
<feature type="region of interest" description="Disordered" evidence="1">
    <location>
        <begin position="713"/>
        <end position="732"/>
    </location>
</feature>
<dbReference type="Gramene" id="rna-AYBTSS11_LOCUS21481">
    <property type="protein sequence ID" value="CAJ1968001.1"/>
    <property type="gene ID" value="gene-AYBTSS11_LOCUS21481"/>
</dbReference>
<evidence type="ECO:0000313" key="3">
    <source>
        <dbReference type="Proteomes" id="UP001189624"/>
    </source>
</evidence>